<gene>
    <name evidence="4" type="primary">nahD</name>
    <name evidence="4" type="ORF">DSM104635_02986</name>
</gene>
<evidence type="ECO:0000313" key="4">
    <source>
        <dbReference type="EMBL" id="QGZ96128.1"/>
    </source>
</evidence>
<dbReference type="InterPro" id="IPR014440">
    <property type="entry name" value="HCCAis_GSTk"/>
</dbReference>
<dbReference type="GO" id="GO:0004364">
    <property type="term" value="F:glutathione transferase activity"/>
    <property type="evidence" value="ECO:0007669"/>
    <property type="project" value="TreeGrafter"/>
</dbReference>
<dbReference type="EMBL" id="CP047045">
    <property type="protein sequence ID" value="QGZ96128.1"/>
    <property type="molecule type" value="Genomic_DNA"/>
</dbReference>
<dbReference type="InterPro" id="IPR044087">
    <property type="entry name" value="NahD-like"/>
</dbReference>
<dbReference type="AlphaFoldDB" id="A0A6I6MRW4"/>
<dbReference type="GO" id="GO:0004602">
    <property type="term" value="F:glutathione peroxidase activity"/>
    <property type="evidence" value="ECO:0007669"/>
    <property type="project" value="TreeGrafter"/>
</dbReference>
<dbReference type="InterPro" id="IPR036249">
    <property type="entry name" value="Thioredoxin-like_sf"/>
</dbReference>
<protein>
    <recommendedName>
        <fullName evidence="1">2-hydroxychromene-2-carboxylate isomerase</fullName>
        <ecNumber evidence="1">5.99.1.4</ecNumber>
    </recommendedName>
</protein>
<dbReference type="GO" id="GO:0006749">
    <property type="term" value="P:glutathione metabolic process"/>
    <property type="evidence" value="ECO:0007669"/>
    <property type="project" value="TreeGrafter"/>
</dbReference>
<evidence type="ECO:0000259" key="3">
    <source>
        <dbReference type="Pfam" id="PF01323"/>
    </source>
</evidence>
<organism evidence="4 5">
    <name type="scientific">Terricaulis silvestris</name>
    <dbReference type="NCBI Taxonomy" id="2686094"/>
    <lineage>
        <taxon>Bacteria</taxon>
        <taxon>Pseudomonadati</taxon>
        <taxon>Pseudomonadota</taxon>
        <taxon>Alphaproteobacteria</taxon>
        <taxon>Caulobacterales</taxon>
        <taxon>Caulobacteraceae</taxon>
        <taxon>Terricaulis</taxon>
    </lineage>
</organism>
<dbReference type="InterPro" id="IPR001853">
    <property type="entry name" value="DSBA-like_thioredoxin_dom"/>
</dbReference>
<dbReference type="GO" id="GO:1901170">
    <property type="term" value="P:naphthalene catabolic process"/>
    <property type="evidence" value="ECO:0007669"/>
    <property type="project" value="InterPro"/>
</dbReference>
<dbReference type="RefSeq" id="WP_158766936.1">
    <property type="nucleotide sequence ID" value="NZ_CP047045.1"/>
</dbReference>
<dbReference type="GO" id="GO:0018845">
    <property type="term" value="F:2-hydroxychromene-2-carboxylate isomerase activity"/>
    <property type="evidence" value="ECO:0007669"/>
    <property type="project" value="UniProtKB-UniRule"/>
</dbReference>
<sequence length="197" mass="21331">MTQNIELFYDFRSPYSYLAFTQLREMDIDIALRPMSILKVMEKVGNVPTTITCAAKGRYARADLARWARRYGLALNPSNMRDNDGDACSRAVLAAASPADAAAITLALYRAGWSEKKTLATTDDIVAAIAASGLDPTLIAARINAPDVIAQLDANTDEAAERGVFGSPTIFVGDAMFFGNDRLDFVREELAGLEKAS</sequence>
<dbReference type="Gene3D" id="3.40.30.10">
    <property type="entry name" value="Glutaredoxin"/>
    <property type="match status" value="1"/>
</dbReference>
<evidence type="ECO:0000256" key="2">
    <source>
        <dbReference type="PIRSR" id="PIRSR006386-1"/>
    </source>
</evidence>
<dbReference type="Pfam" id="PF01323">
    <property type="entry name" value="DSBA"/>
    <property type="match status" value="1"/>
</dbReference>
<dbReference type="Proteomes" id="UP000431269">
    <property type="component" value="Chromosome"/>
</dbReference>
<comment type="catalytic activity">
    <reaction evidence="1">
        <text>2-hydroxychromene-2-carboxylate = (3E)-4-(2-hydroxyphenyl)-2-oxobut-3-enoate</text>
        <dbReference type="Rhea" id="RHEA:27401"/>
        <dbReference type="ChEBI" id="CHEBI:59350"/>
        <dbReference type="ChEBI" id="CHEBI:59353"/>
        <dbReference type="EC" id="5.99.1.4"/>
    </reaction>
</comment>
<comment type="similarity">
    <text evidence="1">Belongs to the GST superfamily. NadH family.</text>
</comment>
<reference evidence="5" key="1">
    <citation type="submission" date="2019-12" db="EMBL/GenBank/DDBJ databases">
        <title>Complete genome of Terracaulis silvestris 0127_4.</title>
        <authorList>
            <person name="Vieira S."/>
            <person name="Riedel T."/>
            <person name="Sproer C."/>
            <person name="Pascual J."/>
            <person name="Boedeker C."/>
            <person name="Overmann J."/>
        </authorList>
    </citation>
    <scope>NUCLEOTIDE SEQUENCE [LARGE SCALE GENOMIC DNA]</scope>
    <source>
        <strain evidence="5">0127_4</strain>
    </source>
</reference>
<feature type="domain" description="DSBA-like thioredoxin" evidence="3">
    <location>
        <begin position="5"/>
        <end position="190"/>
    </location>
</feature>
<feature type="active site" description="Nucleophile" evidence="2">
    <location>
        <position position="13"/>
    </location>
</feature>
<evidence type="ECO:0000256" key="1">
    <source>
        <dbReference type="PIRNR" id="PIRNR006386"/>
    </source>
</evidence>
<dbReference type="InterPro" id="IPR051924">
    <property type="entry name" value="GST_Kappa/NadH"/>
</dbReference>
<name>A0A6I6MRW4_9CAUL</name>
<keyword evidence="1 4" id="KW-0413">Isomerase</keyword>
<accession>A0A6I6MRW4</accession>
<dbReference type="PANTHER" id="PTHR42943">
    <property type="entry name" value="GLUTATHIONE S-TRANSFERASE KAPPA"/>
    <property type="match status" value="1"/>
</dbReference>
<keyword evidence="5" id="KW-1185">Reference proteome</keyword>
<dbReference type="KEGG" id="tsv:DSM104635_02986"/>
<proteinExistence type="inferred from homology"/>
<evidence type="ECO:0000313" key="5">
    <source>
        <dbReference type="Proteomes" id="UP000431269"/>
    </source>
</evidence>
<dbReference type="PIRSF" id="PIRSF006386">
    <property type="entry name" value="HCCAis_GSTk"/>
    <property type="match status" value="1"/>
</dbReference>
<dbReference type="EC" id="5.99.1.4" evidence="1"/>
<dbReference type="PANTHER" id="PTHR42943:SF2">
    <property type="entry name" value="GLUTATHIONE S-TRANSFERASE KAPPA 1"/>
    <property type="match status" value="1"/>
</dbReference>
<dbReference type="SUPFAM" id="SSF52833">
    <property type="entry name" value="Thioredoxin-like"/>
    <property type="match status" value="1"/>
</dbReference>
<dbReference type="CDD" id="cd03022">
    <property type="entry name" value="DsbA_HCCA_Iso"/>
    <property type="match status" value="1"/>
</dbReference>